<sequence>MKPPTLDERQRGAAAVEFALVVPMLLLILFSIIYFSLYFNAKQGVQAAAREGARVASLRASSSANACFQATGSLGGIAISNTFVQVGSAAPTGTATSNSCSSTQYLCSTSGSNVYVRVSGDVTISIPFWPNSGVKNVSSTAMFLCE</sequence>
<dbReference type="Pfam" id="PF07811">
    <property type="entry name" value="TadE"/>
    <property type="match status" value="1"/>
</dbReference>
<evidence type="ECO:0000313" key="4">
    <source>
        <dbReference type="EMBL" id="CAB4786524.1"/>
    </source>
</evidence>
<proteinExistence type="predicted"/>
<dbReference type="EMBL" id="CAFAAH010000040">
    <property type="protein sequence ID" value="CAB4791008.1"/>
    <property type="molecule type" value="Genomic_DNA"/>
</dbReference>
<name>A0A6J6WTF8_9ZZZZ</name>
<keyword evidence="1" id="KW-0812">Transmembrane</keyword>
<evidence type="ECO:0000313" key="7">
    <source>
        <dbReference type="EMBL" id="CAB5018574.1"/>
    </source>
</evidence>
<dbReference type="EMBL" id="CAEZWM010000017">
    <property type="protein sequence ID" value="CAB4648652.1"/>
    <property type="molecule type" value="Genomic_DNA"/>
</dbReference>
<dbReference type="EMBL" id="CAFBPF010000146">
    <property type="protein sequence ID" value="CAB5018574.1"/>
    <property type="molecule type" value="Genomic_DNA"/>
</dbReference>
<dbReference type="EMBL" id="CAFBOR010000154">
    <property type="protein sequence ID" value="CAB4993633.1"/>
    <property type="molecule type" value="Genomic_DNA"/>
</dbReference>
<accession>A0A6J6WTF8</accession>
<evidence type="ECO:0000313" key="5">
    <source>
        <dbReference type="EMBL" id="CAB4791008.1"/>
    </source>
</evidence>
<reference evidence="4" key="1">
    <citation type="submission" date="2020-05" db="EMBL/GenBank/DDBJ databases">
        <authorList>
            <person name="Chiriac C."/>
            <person name="Salcher M."/>
            <person name="Ghai R."/>
            <person name="Kavagutti S V."/>
        </authorList>
    </citation>
    <scope>NUCLEOTIDE SEQUENCE</scope>
</reference>
<evidence type="ECO:0000313" key="6">
    <source>
        <dbReference type="EMBL" id="CAB4993633.1"/>
    </source>
</evidence>
<keyword evidence="1" id="KW-0472">Membrane</keyword>
<evidence type="ECO:0000313" key="3">
    <source>
        <dbReference type="EMBL" id="CAB4648652.1"/>
    </source>
</evidence>
<dbReference type="AlphaFoldDB" id="A0A6J6WTF8"/>
<evidence type="ECO:0000259" key="2">
    <source>
        <dbReference type="Pfam" id="PF07811"/>
    </source>
</evidence>
<feature type="domain" description="TadE-like" evidence="2">
    <location>
        <begin position="12"/>
        <end position="54"/>
    </location>
</feature>
<organism evidence="4">
    <name type="scientific">freshwater metagenome</name>
    <dbReference type="NCBI Taxonomy" id="449393"/>
    <lineage>
        <taxon>unclassified sequences</taxon>
        <taxon>metagenomes</taxon>
        <taxon>ecological metagenomes</taxon>
    </lineage>
</organism>
<keyword evidence="1" id="KW-1133">Transmembrane helix</keyword>
<feature type="transmembrane region" description="Helical" evidence="1">
    <location>
        <begin position="12"/>
        <end position="37"/>
    </location>
</feature>
<gene>
    <name evidence="3" type="ORF">UFOPK2242_00263</name>
    <name evidence="4" type="ORF">UFOPK2925_01151</name>
    <name evidence="5" type="ORF">UFOPK2996_00452</name>
    <name evidence="6" type="ORF">UFOPK3974_01078</name>
    <name evidence="7" type="ORF">UFOPK4071_01099</name>
</gene>
<dbReference type="InterPro" id="IPR012495">
    <property type="entry name" value="TadE-like_dom"/>
</dbReference>
<protein>
    <submittedName>
        <fullName evidence="4">Unannotated protein</fullName>
    </submittedName>
</protein>
<evidence type="ECO:0000256" key="1">
    <source>
        <dbReference type="SAM" id="Phobius"/>
    </source>
</evidence>
<dbReference type="EMBL" id="CAEZZU010000182">
    <property type="protein sequence ID" value="CAB4786524.1"/>
    <property type="molecule type" value="Genomic_DNA"/>
</dbReference>